<dbReference type="AlphaFoldDB" id="A0A3R7WNG4"/>
<sequence length="755" mass="85382">MTRSRSTSPKAKRTAPKGRRSERLRPNTVTEQEGAETEEEVPTAELAMVPTSGTSTMQPIEDETKEEQLSPKSSERSAPHSMPKSLEDDYIELDNYDDEKTDLVRQLERQQAAKAERKRAKAAKPYRPDGTPDSSYDDENEDERRKAHEERRRRNREAKPKNKKVDYVAQAKAEHARRLTAAFDSPVWQPTAQQSTTQPGNSGWTPGSGPHQGGPSLVLKDIEYPPITTVDRDSLVAWKRKRDREFRERICKIIGEPANKWTVTKAEMEEQCKKLRVDPFGDVASRVVSFMERVNNIIDTTGWKSQLKTPNMLKTFIKVVASCITPFDVRDRVEEQMKTVQASTLVEFSNILAEQLERTYQAELVMKSRGGDRKRGRDWDEKGQRTGRTRVQLKNEQYQREAYYQNGNAPRPKGGYTKPAPVERGRDGPPRAQGATGGPSTNKYGTPATARRTFDDSEQPTKRAKYGPGQDDRGALCFVCQQPGHRARECPNKKEDSARADHLRKGKNAVKRFKYKQRKAEFKAKRAVKAKIAEDGCEQRWIRLNGVFEVPYCSDTGAEQNFLPQRMLEELMTLQHDLTVVTLKEPMIGMACNNLPFQANAYVDLALQLQTAAGPVKIPGKRRCYIVAVGDEFLASDDTLKAIGIDIDRLLEQVATLQLEDDGDDLEEDGDALKEQSHQSTLRIKASKAKLPEAKDEVEATLQDLINEAIDNQFPIENVQGLWRVLTKHDIWRLKFDGSDPPARVKPLKVTPKDG</sequence>
<feature type="domain" description="CCHC-type" evidence="3">
    <location>
        <begin position="477"/>
        <end position="492"/>
    </location>
</feature>
<evidence type="ECO:0000256" key="1">
    <source>
        <dbReference type="PROSITE-ProRule" id="PRU00047"/>
    </source>
</evidence>
<feature type="compositionally biased region" description="Polar residues" evidence="2">
    <location>
        <begin position="188"/>
        <end position="205"/>
    </location>
</feature>
<dbReference type="EMBL" id="MZMZ02000793">
    <property type="protein sequence ID" value="RQM30396.1"/>
    <property type="molecule type" value="Genomic_DNA"/>
</dbReference>
<dbReference type="Gene3D" id="4.10.60.10">
    <property type="entry name" value="Zinc finger, CCHC-type"/>
    <property type="match status" value="1"/>
</dbReference>
<reference evidence="4" key="1">
    <citation type="submission" date="2018-07" db="EMBL/GenBank/DDBJ databases">
        <title>Annotation of Aphanomyces astaci genome assembly.</title>
        <authorList>
            <person name="Studholme D.J."/>
        </authorList>
    </citation>
    <scope>NUCLEOTIDE SEQUENCE [LARGE SCALE GENOMIC DNA]</scope>
    <source>
        <strain evidence="4">Pc</strain>
    </source>
</reference>
<comment type="caution">
    <text evidence="4">The sequence shown here is derived from an EMBL/GenBank/DDBJ whole genome shotgun (WGS) entry which is preliminary data.</text>
</comment>
<dbReference type="VEuPathDB" id="FungiDB:H257_14286"/>
<dbReference type="VEuPathDB" id="FungiDB:H257_14287"/>
<dbReference type="GO" id="GO:0003676">
    <property type="term" value="F:nucleic acid binding"/>
    <property type="evidence" value="ECO:0007669"/>
    <property type="project" value="InterPro"/>
</dbReference>
<feature type="compositionally biased region" description="Basic and acidic residues" evidence="2">
    <location>
        <begin position="142"/>
        <end position="166"/>
    </location>
</feature>
<keyword evidence="1" id="KW-0479">Metal-binding</keyword>
<dbReference type="PROSITE" id="PS50158">
    <property type="entry name" value="ZF_CCHC"/>
    <property type="match status" value="1"/>
</dbReference>
<evidence type="ECO:0000313" key="5">
    <source>
        <dbReference type="Proteomes" id="UP000284702"/>
    </source>
</evidence>
<dbReference type="InterPro" id="IPR001878">
    <property type="entry name" value="Znf_CCHC"/>
</dbReference>
<keyword evidence="1" id="KW-0862">Zinc</keyword>
<feature type="compositionally biased region" description="Basic and acidic residues" evidence="2">
    <location>
        <begin position="66"/>
        <end position="78"/>
    </location>
</feature>
<evidence type="ECO:0000259" key="3">
    <source>
        <dbReference type="PROSITE" id="PS50158"/>
    </source>
</evidence>
<feature type="region of interest" description="Disordered" evidence="2">
    <location>
        <begin position="367"/>
        <end position="469"/>
    </location>
</feature>
<feature type="compositionally biased region" description="Acidic residues" evidence="2">
    <location>
        <begin position="33"/>
        <end position="42"/>
    </location>
</feature>
<accession>A0A3R7WNG4</accession>
<dbReference type="Proteomes" id="UP000284702">
    <property type="component" value="Unassembled WGS sequence"/>
</dbReference>
<feature type="non-terminal residue" evidence="4">
    <location>
        <position position="755"/>
    </location>
</feature>
<proteinExistence type="predicted"/>
<feature type="region of interest" description="Disordered" evidence="2">
    <location>
        <begin position="185"/>
        <end position="216"/>
    </location>
</feature>
<evidence type="ECO:0000256" key="2">
    <source>
        <dbReference type="SAM" id="MobiDB-lite"/>
    </source>
</evidence>
<keyword evidence="5" id="KW-1185">Reference proteome</keyword>
<keyword evidence="1" id="KW-0863">Zinc-finger</keyword>
<dbReference type="GO" id="GO:0008270">
    <property type="term" value="F:zinc ion binding"/>
    <property type="evidence" value="ECO:0007669"/>
    <property type="project" value="UniProtKB-KW"/>
</dbReference>
<evidence type="ECO:0000313" key="4">
    <source>
        <dbReference type="EMBL" id="RQM30396.1"/>
    </source>
</evidence>
<dbReference type="SUPFAM" id="SSF57756">
    <property type="entry name" value="Retrovirus zinc finger-like domains"/>
    <property type="match status" value="1"/>
</dbReference>
<protein>
    <recommendedName>
        <fullName evidence="3">CCHC-type domain-containing protein</fullName>
    </recommendedName>
</protein>
<dbReference type="SMART" id="SM00343">
    <property type="entry name" value="ZnF_C2HC"/>
    <property type="match status" value="1"/>
</dbReference>
<gene>
    <name evidence="4" type="ORF">B5M09_012770</name>
</gene>
<dbReference type="InterPro" id="IPR036875">
    <property type="entry name" value="Znf_CCHC_sf"/>
</dbReference>
<dbReference type="Pfam" id="PF00098">
    <property type="entry name" value="zf-CCHC"/>
    <property type="match status" value="1"/>
</dbReference>
<feature type="compositionally biased region" description="Basic and acidic residues" evidence="2">
    <location>
        <begin position="452"/>
        <end position="461"/>
    </location>
</feature>
<feature type="compositionally biased region" description="Basic and acidic residues" evidence="2">
    <location>
        <begin position="369"/>
        <end position="384"/>
    </location>
</feature>
<name>A0A3R7WNG4_APHAT</name>
<feature type="region of interest" description="Disordered" evidence="2">
    <location>
        <begin position="1"/>
        <end position="166"/>
    </location>
</feature>
<feature type="compositionally biased region" description="Acidic residues" evidence="2">
    <location>
        <begin position="88"/>
        <end position="100"/>
    </location>
</feature>
<organism evidence="4 5">
    <name type="scientific">Aphanomyces astaci</name>
    <name type="common">Crayfish plague agent</name>
    <dbReference type="NCBI Taxonomy" id="112090"/>
    <lineage>
        <taxon>Eukaryota</taxon>
        <taxon>Sar</taxon>
        <taxon>Stramenopiles</taxon>
        <taxon>Oomycota</taxon>
        <taxon>Saprolegniomycetes</taxon>
        <taxon>Saprolegniales</taxon>
        <taxon>Verrucalvaceae</taxon>
        <taxon>Aphanomyces</taxon>
    </lineage>
</organism>